<evidence type="ECO:0000256" key="1">
    <source>
        <dbReference type="SAM" id="MobiDB-lite"/>
    </source>
</evidence>
<feature type="compositionally biased region" description="Low complexity" evidence="1">
    <location>
        <begin position="1"/>
        <end position="14"/>
    </location>
</feature>
<reference evidence="3" key="2">
    <citation type="journal article" date="2009" name="Fungal Genet. Biol.">
        <title>The 2008 update of the Aspergillus nidulans genome annotation: a community effort.</title>
        <authorList>
            <person name="Wortman J.R."/>
            <person name="Gilsenan J.M."/>
            <person name="Joardar V."/>
            <person name="Deegan J."/>
            <person name="Clutterbuck J."/>
            <person name="Andersen M.R."/>
            <person name="Archer D."/>
            <person name="Bencina M."/>
            <person name="Braus G."/>
            <person name="Coutinho P."/>
            <person name="von Dohren H."/>
            <person name="Doonan J."/>
            <person name="Driessen A.J."/>
            <person name="Durek P."/>
            <person name="Espeso E."/>
            <person name="Fekete E."/>
            <person name="Flipphi M."/>
            <person name="Estrada C.G."/>
            <person name="Geysens S."/>
            <person name="Goldman G."/>
            <person name="de Groot P.W."/>
            <person name="Hansen K."/>
            <person name="Harris S.D."/>
            <person name="Heinekamp T."/>
            <person name="Helmstaedt K."/>
            <person name="Henrissat B."/>
            <person name="Hofmann G."/>
            <person name="Homan T."/>
            <person name="Horio T."/>
            <person name="Horiuchi H."/>
            <person name="James S."/>
            <person name="Jones M."/>
            <person name="Karaffa L."/>
            <person name="Karanyi Z."/>
            <person name="Kato M."/>
            <person name="Keller N."/>
            <person name="Kelly D.E."/>
            <person name="Kiel J.A."/>
            <person name="Kim J.M."/>
            <person name="van der Klei I.J."/>
            <person name="Klis F.M."/>
            <person name="Kovalchuk A."/>
            <person name="Krasevec N."/>
            <person name="Kubicek C.P."/>
            <person name="Liu B."/>
            <person name="Maccabe A."/>
            <person name="Meyer V."/>
            <person name="Mirabito P."/>
            <person name="Miskei M."/>
            <person name="Mos M."/>
            <person name="Mullins J."/>
            <person name="Nelson D.R."/>
            <person name="Nielsen J."/>
            <person name="Oakley B.R."/>
            <person name="Osmani S.A."/>
            <person name="Pakula T."/>
            <person name="Paszewski A."/>
            <person name="Paulsen I."/>
            <person name="Pilsyk S."/>
            <person name="Pocsi I."/>
            <person name="Punt P.J."/>
            <person name="Ram A.F."/>
            <person name="Ren Q."/>
            <person name="Robellet X."/>
            <person name="Robson G."/>
            <person name="Seiboth B."/>
            <person name="van Solingen P."/>
            <person name="Specht T."/>
            <person name="Sun J."/>
            <person name="Taheri-Talesh N."/>
            <person name="Takeshita N."/>
            <person name="Ussery D."/>
            <person name="vanKuyk P.A."/>
            <person name="Visser H."/>
            <person name="van de Vondervoort P.J."/>
            <person name="de Vries R.P."/>
            <person name="Walton J."/>
            <person name="Xiang X."/>
            <person name="Xiong Y."/>
            <person name="Zeng A.P."/>
            <person name="Brandt B.W."/>
            <person name="Cornell M.J."/>
            <person name="van den Hondel C.A."/>
            <person name="Visser J."/>
            <person name="Oliver S.G."/>
            <person name="Turner G."/>
        </authorList>
    </citation>
    <scope>GENOME REANNOTATION</scope>
    <source>
        <strain evidence="3">FGSC A4 / ATCC 38163 / CBS 112.46 / NRRL 194 / M139</strain>
    </source>
</reference>
<sequence>MSTTSSSSSSSSSSEQDPLRDAVVKEFTEAGYTNEEIQTVLTQQDALRRIKDDDADSILDAYHLPWQLDEADEEYILIKKEVSTELLDEIFEHTRRAQEDSYNIRSSNPSGGRYGWPSSRRTPHASYSPRAGHVQRASYTKLSNMRRTELAVYDNAYGYGGHAVPIDRPSRSAARMDRIYTA</sequence>
<dbReference type="STRING" id="227321.Q5AZ02"/>
<feature type="region of interest" description="Disordered" evidence="1">
    <location>
        <begin position="1"/>
        <end position="21"/>
    </location>
</feature>
<dbReference type="HOGENOM" id="CLU_1481971_0_0_1"/>
<accession>Q5AZ02</accession>
<dbReference type="RefSeq" id="XP_664082.1">
    <property type="nucleotide sequence ID" value="XM_658990.1"/>
</dbReference>
<dbReference type="VEuPathDB" id="FungiDB:AN6478"/>
<dbReference type="InParanoid" id="Q5AZ02"/>
<dbReference type="OrthoDB" id="6133115at2759"/>
<keyword evidence="3" id="KW-1185">Reference proteome</keyword>
<evidence type="ECO:0000313" key="2">
    <source>
        <dbReference type="EMBL" id="CBF69375.1"/>
    </source>
</evidence>
<dbReference type="EMBL" id="BN001301">
    <property type="protein sequence ID" value="CBF69375.1"/>
    <property type="molecule type" value="Genomic_DNA"/>
</dbReference>
<feature type="region of interest" description="Disordered" evidence="1">
    <location>
        <begin position="98"/>
        <end position="133"/>
    </location>
</feature>
<protein>
    <submittedName>
        <fullName evidence="2">Uncharacterized protein</fullName>
    </submittedName>
</protein>
<gene>
    <name evidence="2" type="ORF">ANIA_06478</name>
</gene>
<feature type="compositionally biased region" description="Polar residues" evidence="1">
    <location>
        <begin position="100"/>
        <end position="110"/>
    </location>
</feature>
<proteinExistence type="predicted"/>
<evidence type="ECO:0000313" key="3">
    <source>
        <dbReference type="Proteomes" id="UP000000560"/>
    </source>
</evidence>
<organism evidence="2 3">
    <name type="scientific">Emericella nidulans (strain FGSC A4 / ATCC 38163 / CBS 112.46 / NRRL 194 / M139)</name>
    <name type="common">Aspergillus nidulans</name>
    <dbReference type="NCBI Taxonomy" id="227321"/>
    <lineage>
        <taxon>Eukaryota</taxon>
        <taxon>Fungi</taxon>
        <taxon>Dikarya</taxon>
        <taxon>Ascomycota</taxon>
        <taxon>Pezizomycotina</taxon>
        <taxon>Eurotiomycetes</taxon>
        <taxon>Eurotiomycetidae</taxon>
        <taxon>Eurotiales</taxon>
        <taxon>Aspergillaceae</taxon>
        <taxon>Aspergillus</taxon>
        <taxon>Aspergillus subgen. Nidulantes</taxon>
    </lineage>
</organism>
<name>Q5AZ02_EMENI</name>
<dbReference type="AlphaFoldDB" id="Q5AZ02"/>
<accession>C8V046</accession>
<reference evidence="3" key="1">
    <citation type="journal article" date="2005" name="Nature">
        <title>Sequencing of Aspergillus nidulans and comparative analysis with A. fumigatus and A. oryzae.</title>
        <authorList>
            <person name="Galagan J.E."/>
            <person name="Calvo S.E."/>
            <person name="Cuomo C."/>
            <person name="Ma L.J."/>
            <person name="Wortman J.R."/>
            <person name="Batzoglou S."/>
            <person name="Lee S.I."/>
            <person name="Basturkmen M."/>
            <person name="Spevak C.C."/>
            <person name="Clutterbuck J."/>
            <person name="Kapitonov V."/>
            <person name="Jurka J."/>
            <person name="Scazzocchio C."/>
            <person name="Farman M."/>
            <person name="Butler J."/>
            <person name="Purcell S."/>
            <person name="Harris S."/>
            <person name="Braus G.H."/>
            <person name="Draht O."/>
            <person name="Busch S."/>
            <person name="D'Enfert C."/>
            <person name="Bouchier C."/>
            <person name="Goldman G.H."/>
            <person name="Bell-Pedersen D."/>
            <person name="Griffiths-Jones S."/>
            <person name="Doonan J.H."/>
            <person name="Yu J."/>
            <person name="Vienken K."/>
            <person name="Pain A."/>
            <person name="Freitag M."/>
            <person name="Selker E.U."/>
            <person name="Archer D.B."/>
            <person name="Penalva M.A."/>
            <person name="Oakley B.R."/>
            <person name="Momany M."/>
            <person name="Tanaka T."/>
            <person name="Kumagai T."/>
            <person name="Asai K."/>
            <person name="Machida M."/>
            <person name="Nierman W.C."/>
            <person name="Denning D.W."/>
            <person name="Caddick M."/>
            <person name="Hynes M."/>
            <person name="Paoletti M."/>
            <person name="Fischer R."/>
            <person name="Miller B."/>
            <person name="Dyer P."/>
            <person name="Sachs M.S."/>
            <person name="Osmani S.A."/>
            <person name="Birren B.W."/>
        </authorList>
    </citation>
    <scope>NUCLEOTIDE SEQUENCE [LARGE SCALE GENOMIC DNA]</scope>
    <source>
        <strain evidence="3">FGSC A4 / ATCC 38163 / CBS 112.46 / NRRL 194 / M139</strain>
    </source>
</reference>
<dbReference type="Proteomes" id="UP000000560">
    <property type="component" value="Chromosome I"/>
</dbReference>
<dbReference type="KEGG" id="ani:ANIA_06478"/>
<dbReference type="GeneID" id="2871369"/>